<reference evidence="1 2" key="1">
    <citation type="journal article" date="2019" name="Sci. Rep.">
        <title>A high-quality genome of Eragrostis curvula grass provides insights into Poaceae evolution and supports new strategies to enhance forage quality.</title>
        <authorList>
            <person name="Carballo J."/>
            <person name="Santos B.A.C.M."/>
            <person name="Zappacosta D."/>
            <person name="Garbus I."/>
            <person name="Selva J.P."/>
            <person name="Gallo C.A."/>
            <person name="Diaz A."/>
            <person name="Albertini E."/>
            <person name="Caccamo M."/>
            <person name="Echenique V."/>
        </authorList>
    </citation>
    <scope>NUCLEOTIDE SEQUENCE [LARGE SCALE GENOMIC DNA]</scope>
    <source>
        <strain evidence="2">cv. Victoria</strain>
        <tissue evidence="1">Leaf</tissue>
    </source>
</reference>
<comment type="caution">
    <text evidence="1">The sequence shown here is derived from an EMBL/GenBank/DDBJ whole genome shotgun (WGS) entry which is preliminary data.</text>
</comment>
<dbReference type="Gramene" id="TVU14094">
    <property type="protein sequence ID" value="TVU14094"/>
    <property type="gene ID" value="EJB05_37540"/>
</dbReference>
<accession>A0A5J9TRW9</accession>
<dbReference type="PANTHER" id="PTHR33157:SF12">
    <property type="entry name" value="TRANSPOSASE TNP1_EN_SPM-LIKE DOMAIN-CONTAINING PROTEIN"/>
    <property type="match status" value="1"/>
</dbReference>
<dbReference type="GO" id="GO:0032196">
    <property type="term" value="P:transposition"/>
    <property type="evidence" value="ECO:0007669"/>
    <property type="project" value="InterPro"/>
</dbReference>
<evidence type="ECO:0000313" key="2">
    <source>
        <dbReference type="Proteomes" id="UP000324897"/>
    </source>
</evidence>
<dbReference type="AlphaFoldDB" id="A0A5J9TRW9"/>
<name>A0A5J9TRW9_9POAL</name>
<evidence type="ECO:0000313" key="1">
    <source>
        <dbReference type="EMBL" id="TVU14094.1"/>
    </source>
</evidence>
<dbReference type="Proteomes" id="UP000324897">
    <property type="component" value="Unassembled WGS sequence"/>
</dbReference>
<dbReference type="PANTHER" id="PTHR33157">
    <property type="entry name" value="AUTONOMOUS TRANSPOSABLE ELEMENT EN-1 MOSAIC PROTEIN-RELATED"/>
    <property type="match status" value="1"/>
</dbReference>
<dbReference type="InterPro" id="IPR039266">
    <property type="entry name" value="EN-1/SPM"/>
</dbReference>
<organism evidence="1 2">
    <name type="scientific">Eragrostis curvula</name>
    <name type="common">weeping love grass</name>
    <dbReference type="NCBI Taxonomy" id="38414"/>
    <lineage>
        <taxon>Eukaryota</taxon>
        <taxon>Viridiplantae</taxon>
        <taxon>Streptophyta</taxon>
        <taxon>Embryophyta</taxon>
        <taxon>Tracheophyta</taxon>
        <taxon>Spermatophyta</taxon>
        <taxon>Magnoliopsida</taxon>
        <taxon>Liliopsida</taxon>
        <taxon>Poales</taxon>
        <taxon>Poaceae</taxon>
        <taxon>PACMAD clade</taxon>
        <taxon>Chloridoideae</taxon>
        <taxon>Eragrostideae</taxon>
        <taxon>Eragrostidinae</taxon>
        <taxon>Eragrostis</taxon>
    </lineage>
</organism>
<protein>
    <submittedName>
        <fullName evidence="1">Uncharacterized protein</fullName>
    </submittedName>
</protein>
<proteinExistence type="predicted"/>
<gene>
    <name evidence="1" type="ORF">EJB05_37540</name>
</gene>
<dbReference type="OrthoDB" id="10437892at2759"/>
<sequence>MFKISIETNHCLDHLGRGWETIVPGDHNRLPAGILGLLCKKLFPSMVPLRDGVEPALTWDHYKHVADVQDRDGRDFGTVADRVVGELWDLFRVEPEWRDRAERAAYKACPKLITDMHYEACVQAVRTYYAKKLGRKMEKKEARTIWLTKNNT</sequence>
<keyword evidence="2" id="KW-1185">Reference proteome</keyword>
<dbReference type="EMBL" id="RWGY01000031">
    <property type="protein sequence ID" value="TVU14094.1"/>
    <property type="molecule type" value="Genomic_DNA"/>
</dbReference>
<feature type="non-terminal residue" evidence="1">
    <location>
        <position position="1"/>
    </location>
</feature>